<dbReference type="EMBL" id="CAJVPU010005758">
    <property type="protein sequence ID" value="CAG8552303.1"/>
    <property type="molecule type" value="Genomic_DNA"/>
</dbReference>
<organism evidence="1 2">
    <name type="scientific">Dentiscutata heterogama</name>
    <dbReference type="NCBI Taxonomy" id="1316150"/>
    <lineage>
        <taxon>Eukaryota</taxon>
        <taxon>Fungi</taxon>
        <taxon>Fungi incertae sedis</taxon>
        <taxon>Mucoromycota</taxon>
        <taxon>Glomeromycotina</taxon>
        <taxon>Glomeromycetes</taxon>
        <taxon>Diversisporales</taxon>
        <taxon>Gigasporaceae</taxon>
        <taxon>Dentiscutata</taxon>
    </lineage>
</organism>
<accession>A0ACA9LX60</accession>
<name>A0ACA9LX60_9GLOM</name>
<comment type="caution">
    <text evidence="1">The sequence shown here is derived from an EMBL/GenBank/DDBJ whole genome shotgun (WGS) entry which is preliminary data.</text>
</comment>
<feature type="non-terminal residue" evidence="1">
    <location>
        <position position="1"/>
    </location>
</feature>
<proteinExistence type="predicted"/>
<evidence type="ECO:0000313" key="2">
    <source>
        <dbReference type="Proteomes" id="UP000789702"/>
    </source>
</evidence>
<sequence>WYLERNETFTLPNFNSDSSSLENSKKAKKSSLDQNKHSKLKRPLKYTEKARKKPKEEELKESHKNLEKPEESGKTSERNQDVPEVTKVKEEEYISKEDTSEEDTFKED</sequence>
<gene>
    <name evidence="1" type="ORF">DHETER_LOCUS5281</name>
</gene>
<keyword evidence="2" id="KW-1185">Reference proteome</keyword>
<protein>
    <submittedName>
        <fullName evidence="1">3047_t:CDS:1</fullName>
    </submittedName>
</protein>
<dbReference type="Proteomes" id="UP000789702">
    <property type="component" value="Unassembled WGS sequence"/>
</dbReference>
<evidence type="ECO:0000313" key="1">
    <source>
        <dbReference type="EMBL" id="CAG8552303.1"/>
    </source>
</evidence>
<reference evidence="1" key="1">
    <citation type="submission" date="2021-06" db="EMBL/GenBank/DDBJ databases">
        <authorList>
            <person name="Kallberg Y."/>
            <person name="Tangrot J."/>
            <person name="Rosling A."/>
        </authorList>
    </citation>
    <scope>NUCLEOTIDE SEQUENCE</scope>
    <source>
        <strain evidence="1">IL203A</strain>
    </source>
</reference>